<dbReference type="EMBL" id="JABEXW010000585">
    <property type="protein sequence ID" value="KAF4961919.1"/>
    <property type="molecule type" value="Genomic_DNA"/>
</dbReference>
<reference evidence="1" key="2">
    <citation type="submission" date="2020-05" db="EMBL/GenBank/DDBJ databases">
        <authorList>
            <person name="Kim H.-S."/>
            <person name="Proctor R.H."/>
            <person name="Brown D.W."/>
        </authorList>
    </citation>
    <scope>NUCLEOTIDE SEQUENCE</scope>
    <source>
        <strain evidence="1">NRRL 20472</strain>
    </source>
</reference>
<sequence>MGRVTLQSTSPALQEATEALMTIMANDAKFRGENKAQAEAIKQIIHPFNEAHIESIRRLSEEIDLTLASIQSLDSTFALLIKPFYAQFLQDVMGYTGNDAQALATLNTIAEHFRILNDERQSKFACMSEQLDRYTTAMAKFSVLKHTLKEKKML</sequence>
<protein>
    <submittedName>
        <fullName evidence="1">Uncharacterized protein</fullName>
    </submittedName>
</protein>
<comment type="caution">
    <text evidence="1">The sequence shown here is derived from an EMBL/GenBank/DDBJ whole genome shotgun (WGS) entry which is preliminary data.</text>
</comment>
<dbReference type="Proteomes" id="UP000622797">
    <property type="component" value="Unassembled WGS sequence"/>
</dbReference>
<dbReference type="OrthoDB" id="5018207at2759"/>
<gene>
    <name evidence="1" type="ORF">FSARC_9960</name>
</gene>
<evidence type="ECO:0000313" key="1">
    <source>
        <dbReference type="EMBL" id="KAF4961919.1"/>
    </source>
</evidence>
<proteinExistence type="predicted"/>
<organism evidence="1 2">
    <name type="scientific">Fusarium sarcochroum</name>
    <dbReference type="NCBI Taxonomy" id="1208366"/>
    <lineage>
        <taxon>Eukaryota</taxon>
        <taxon>Fungi</taxon>
        <taxon>Dikarya</taxon>
        <taxon>Ascomycota</taxon>
        <taxon>Pezizomycotina</taxon>
        <taxon>Sordariomycetes</taxon>
        <taxon>Hypocreomycetidae</taxon>
        <taxon>Hypocreales</taxon>
        <taxon>Nectriaceae</taxon>
        <taxon>Fusarium</taxon>
        <taxon>Fusarium lateritium species complex</taxon>
    </lineage>
</organism>
<name>A0A8H4TQA2_9HYPO</name>
<accession>A0A8H4TQA2</accession>
<evidence type="ECO:0000313" key="2">
    <source>
        <dbReference type="Proteomes" id="UP000622797"/>
    </source>
</evidence>
<dbReference type="AlphaFoldDB" id="A0A8H4TQA2"/>
<reference evidence="1" key="1">
    <citation type="journal article" date="2020" name="BMC Genomics">
        <title>Correction to: Identification and distribution of gene clusters required for synthesis of sphingolipid metabolism inhibitors in diverse species of the filamentous fungus Fusarium.</title>
        <authorList>
            <person name="Kim H.S."/>
            <person name="Lohmar J.M."/>
            <person name="Busman M."/>
            <person name="Brown D.W."/>
            <person name="Naumann T.A."/>
            <person name="Divon H.H."/>
            <person name="Lysoe E."/>
            <person name="Uhlig S."/>
            <person name="Proctor R.H."/>
        </authorList>
    </citation>
    <scope>NUCLEOTIDE SEQUENCE</scope>
    <source>
        <strain evidence="1">NRRL 20472</strain>
    </source>
</reference>
<keyword evidence="2" id="KW-1185">Reference proteome</keyword>